<sequence>MLVHGMVVSSRYMTPVVERLGAYYPVYAPDLPGFGKSHKPGRTLSLAELADALVAWMDAMGLGKVVLLGNSFGCQVAVACAARRPERVSRLVLQGPTTDPRARGALGQIWRWLRNAVREPAGMMSIMLRDYWAAGFLRSLRTFREVLRDAIEEKLSRVKVPALVISAEHDPVAPVDWGKKVAGLLPEGRHVTIAEATHTAVFHAATEVMRATRLFVEGEPLPERIGAIERGPNFIAAFDSSTGMLRATALGLRGEDFPGLGLRHPLAPLVRLGNRVPALLRETVYAVAGWTEAVPTSRLGRLDVEEVSRWVARQYPEKRYPAIFVGSSNGALVHLAVAMGVPWLPQTFLIPVRHVRGDVNDMRGQLAWSKEPGRALLEANPELSLSHMHDPNQDQLMSAYMSYFRVKRRTLGPTYEQFLAERLEPGGTIFVVECGKSWPVTRISDQHWFQPGAVGGLTPEEYQHGSARVREFLRARGASRDRWDPAPTDAVRPEAEWGFLEELRDDITRVGQRLGARVRRVIFEDPQELSPLVADLYRDWYASMGRPGTRLLVDSFILMDPWWTLRTGSVPFWTTFPVEPSADVLEAYLRKVEPYEHMHAMLFSHGVESAGLAHLERWRAILGQARGESGFVGVDERAFPRDFAVLVNYNTQIKEKIPSRFPLPAPLSLERLDAFLRRAGDRYAVRWLDEAVGLAERATAA</sequence>
<protein>
    <submittedName>
        <fullName evidence="4">Uncharacterized protein</fullName>
    </submittedName>
</protein>
<reference evidence="4 5" key="1">
    <citation type="submission" date="2013-05" db="EMBL/GenBank/DDBJ databases">
        <title>Genome assembly of Chondromyces apiculatus DSM 436.</title>
        <authorList>
            <person name="Sharma G."/>
            <person name="Khatri I."/>
            <person name="Kaur C."/>
            <person name="Mayilraj S."/>
            <person name="Subramanian S."/>
        </authorList>
    </citation>
    <scope>NUCLEOTIDE SEQUENCE [LARGE SCALE GENOMIC DNA]</scope>
    <source>
        <strain evidence="4 5">DSM 436</strain>
    </source>
</reference>
<dbReference type="STRING" id="1192034.CAP_1875"/>
<proteinExistence type="predicted"/>
<organism evidence="4 5">
    <name type="scientific">Chondromyces apiculatus DSM 436</name>
    <dbReference type="NCBI Taxonomy" id="1192034"/>
    <lineage>
        <taxon>Bacteria</taxon>
        <taxon>Pseudomonadati</taxon>
        <taxon>Myxococcota</taxon>
        <taxon>Polyangia</taxon>
        <taxon>Polyangiales</taxon>
        <taxon>Polyangiaceae</taxon>
        <taxon>Chondromyces</taxon>
    </lineage>
</organism>
<dbReference type="Proteomes" id="UP000019678">
    <property type="component" value="Unassembled WGS sequence"/>
</dbReference>
<dbReference type="EMBL" id="ASRX01000016">
    <property type="protein sequence ID" value="EYF06345.1"/>
    <property type="molecule type" value="Genomic_DNA"/>
</dbReference>
<dbReference type="SUPFAM" id="SSF53474">
    <property type="entry name" value="alpha/beta-Hydrolases"/>
    <property type="match status" value="1"/>
</dbReference>
<dbReference type="Pfam" id="PF00561">
    <property type="entry name" value="Abhydrolase_1"/>
    <property type="match status" value="1"/>
</dbReference>
<dbReference type="PRINTS" id="PR00111">
    <property type="entry name" value="ABHYDROLASE"/>
</dbReference>
<dbReference type="InterPro" id="IPR029058">
    <property type="entry name" value="AB_hydrolase_fold"/>
</dbReference>
<keyword evidence="1" id="KW-0378">Hydrolase</keyword>
<gene>
    <name evidence="4" type="ORF">CAP_1875</name>
</gene>
<dbReference type="AlphaFoldDB" id="A0A017TC02"/>
<name>A0A017TC02_9BACT</name>
<evidence type="ECO:0000313" key="4">
    <source>
        <dbReference type="EMBL" id="EYF06345.1"/>
    </source>
</evidence>
<dbReference type="eggNOG" id="COG1073">
    <property type="taxonomic scope" value="Bacteria"/>
</dbReference>
<dbReference type="InterPro" id="IPR050266">
    <property type="entry name" value="AB_hydrolase_sf"/>
</dbReference>
<feature type="domain" description="AB hydrolase-1" evidence="2">
    <location>
        <begin position="2"/>
        <end position="98"/>
    </location>
</feature>
<feature type="domain" description="Peptidase S33 tripeptidyl aminopeptidase-like C-terminal" evidence="3">
    <location>
        <begin position="152"/>
        <end position="205"/>
    </location>
</feature>
<accession>A0A017TC02</accession>
<dbReference type="GO" id="GO:0016020">
    <property type="term" value="C:membrane"/>
    <property type="evidence" value="ECO:0007669"/>
    <property type="project" value="TreeGrafter"/>
</dbReference>
<dbReference type="Pfam" id="PF08386">
    <property type="entry name" value="Abhydrolase_4"/>
    <property type="match status" value="1"/>
</dbReference>
<evidence type="ECO:0000259" key="3">
    <source>
        <dbReference type="Pfam" id="PF08386"/>
    </source>
</evidence>
<dbReference type="InterPro" id="IPR013595">
    <property type="entry name" value="Pept_S33_TAP-like_C"/>
</dbReference>
<dbReference type="Gene3D" id="3.40.50.1820">
    <property type="entry name" value="alpha/beta hydrolase"/>
    <property type="match status" value="1"/>
</dbReference>
<dbReference type="PANTHER" id="PTHR43798:SF31">
    <property type="entry name" value="AB HYDROLASE SUPERFAMILY PROTEIN YCLE"/>
    <property type="match status" value="1"/>
</dbReference>
<dbReference type="InterPro" id="IPR000073">
    <property type="entry name" value="AB_hydrolase_1"/>
</dbReference>
<evidence type="ECO:0000259" key="2">
    <source>
        <dbReference type="Pfam" id="PF00561"/>
    </source>
</evidence>
<evidence type="ECO:0000313" key="5">
    <source>
        <dbReference type="Proteomes" id="UP000019678"/>
    </source>
</evidence>
<keyword evidence="5" id="KW-1185">Reference proteome</keyword>
<comment type="caution">
    <text evidence="4">The sequence shown here is derived from an EMBL/GenBank/DDBJ whole genome shotgun (WGS) entry which is preliminary data.</text>
</comment>
<dbReference type="PANTHER" id="PTHR43798">
    <property type="entry name" value="MONOACYLGLYCEROL LIPASE"/>
    <property type="match status" value="1"/>
</dbReference>
<dbReference type="GO" id="GO:0016787">
    <property type="term" value="F:hydrolase activity"/>
    <property type="evidence" value="ECO:0007669"/>
    <property type="project" value="UniProtKB-KW"/>
</dbReference>
<evidence type="ECO:0000256" key="1">
    <source>
        <dbReference type="ARBA" id="ARBA00022801"/>
    </source>
</evidence>